<dbReference type="GeneTree" id="ENSGT00390000005565"/>
<gene>
    <name evidence="1 3 4" type="primary">tex47</name>
</gene>
<dbReference type="AlphaFoldDB" id="A0A4W6E2L5"/>
<dbReference type="Gene3D" id="3.30.70.100">
    <property type="match status" value="1"/>
</dbReference>
<protein>
    <submittedName>
        <fullName evidence="3 4">Testis-expressed protein 47</fullName>
    </submittedName>
</protein>
<dbReference type="InterPro" id="IPR036046">
    <property type="entry name" value="Acylphosphatase-like_dom_sf"/>
</dbReference>
<proteinExistence type="predicted"/>
<dbReference type="SUPFAM" id="SSF54975">
    <property type="entry name" value="Acylphosphatase/BLUF domain-like"/>
    <property type="match status" value="1"/>
</dbReference>
<evidence type="ECO:0000313" key="1">
    <source>
        <dbReference type="Ensembl" id="ENSLCAP00010031213.1"/>
    </source>
</evidence>
<name>A0A4W6E2L5_LATCA</name>
<dbReference type="InParanoid" id="A0A4W6E2L5"/>
<evidence type="ECO:0000313" key="4">
    <source>
        <dbReference type="RefSeq" id="XP_018544937.1"/>
    </source>
</evidence>
<dbReference type="PANTHER" id="PTHR34035:SF1">
    <property type="entry name" value="TESTIS-EXPRESSED PROTEIN 47"/>
    <property type="match status" value="1"/>
</dbReference>
<dbReference type="RefSeq" id="XP_018544936.1">
    <property type="nucleotide sequence ID" value="XM_018689420.2"/>
</dbReference>
<dbReference type="RefSeq" id="XP_018544937.1">
    <property type="nucleotide sequence ID" value="XM_018689421.2"/>
</dbReference>
<dbReference type="KEGG" id="lcf:108892009"/>
<dbReference type="Pfam" id="PF24787">
    <property type="entry name" value="TEX47"/>
    <property type="match status" value="1"/>
</dbReference>
<keyword evidence="2" id="KW-1185">Reference proteome</keyword>
<sequence>MAASQLVRSVSLKSWEKRGSEEERGYRMTMFDVFHGTMREKIVLQRLIVIARLPHGLADSTELGAHYEKLNFQLSKQYIWDYITGLLLIYPSCLLHIIESSRDVLLSVLKDLKDMQRQTDCILLEAPQVVFMAHDPQSNRQFQQWSYKVVDADQVAEDRGAKGVEEEEESTETLVCSVLSALQNLAEHLEISKKALPGLVLDETPELVVSQEVIEKLLARDELLSPQLYLQMYNSPLNISMDFGQVIRSSCLTTV</sequence>
<reference evidence="3 4" key="2">
    <citation type="submission" date="2025-04" db="UniProtKB">
        <authorList>
            <consortium name="RefSeq"/>
        </authorList>
    </citation>
    <scope>IDENTIFICATION</scope>
    <source>
        <tissue evidence="3 4">Brain</tissue>
    </source>
</reference>
<reference evidence="2" key="1">
    <citation type="submission" date="2015-09" db="EMBL/GenBank/DDBJ databases">
        <authorList>
            <person name="Sai Rama Sridatta P."/>
        </authorList>
    </citation>
    <scope>NUCLEOTIDE SEQUENCE [LARGE SCALE GENOMIC DNA]</scope>
</reference>
<organism evidence="1 2">
    <name type="scientific">Lates calcarifer</name>
    <name type="common">Barramundi</name>
    <name type="synonym">Holocentrus calcarifer</name>
    <dbReference type="NCBI Taxonomy" id="8187"/>
    <lineage>
        <taxon>Eukaryota</taxon>
        <taxon>Metazoa</taxon>
        <taxon>Chordata</taxon>
        <taxon>Craniata</taxon>
        <taxon>Vertebrata</taxon>
        <taxon>Euteleostomi</taxon>
        <taxon>Actinopterygii</taxon>
        <taxon>Neopterygii</taxon>
        <taxon>Teleostei</taxon>
        <taxon>Neoteleostei</taxon>
        <taxon>Acanthomorphata</taxon>
        <taxon>Carangaria</taxon>
        <taxon>Carangaria incertae sedis</taxon>
        <taxon>Centropomidae</taxon>
        <taxon>Lates</taxon>
    </lineage>
</organism>
<dbReference type="Proteomes" id="UP000314980">
    <property type="component" value="Unassembled WGS sequence"/>
</dbReference>
<dbReference type="OrthoDB" id="548795at2759"/>
<dbReference type="InterPro" id="IPR055308">
    <property type="entry name" value="TEX47-like"/>
</dbReference>
<evidence type="ECO:0000313" key="3">
    <source>
        <dbReference type="RefSeq" id="XP_018544936.1"/>
    </source>
</evidence>
<accession>A0A4W6E2L5</accession>
<dbReference type="CTD" id="219557"/>
<evidence type="ECO:0000313" key="2">
    <source>
        <dbReference type="Proteomes" id="UP000314980"/>
    </source>
</evidence>
<dbReference type="PANTHER" id="PTHR34035">
    <property type="entry name" value="TESTIS-EXPRESSED PROTEIN 47"/>
    <property type="match status" value="1"/>
</dbReference>
<reference evidence="1" key="3">
    <citation type="submission" date="2025-05" db="UniProtKB">
        <authorList>
            <consortium name="Ensembl"/>
        </authorList>
    </citation>
    <scope>IDENTIFICATION</scope>
</reference>
<dbReference type="GeneID" id="108892009"/>
<dbReference type="Proteomes" id="UP000694890">
    <property type="component" value="Linkage group LG23"/>
</dbReference>
<dbReference type="Ensembl" id="ENSLCAT00010031908.1">
    <property type="protein sequence ID" value="ENSLCAP00010031213.1"/>
    <property type="gene ID" value="ENSLCAG00010014657.1"/>
</dbReference>